<evidence type="ECO:0008006" key="3">
    <source>
        <dbReference type="Google" id="ProtNLM"/>
    </source>
</evidence>
<gene>
    <name evidence="1" type="ORF">VKT23_000162</name>
</gene>
<evidence type="ECO:0000313" key="1">
    <source>
        <dbReference type="EMBL" id="KAK7472051.1"/>
    </source>
</evidence>
<evidence type="ECO:0000313" key="2">
    <source>
        <dbReference type="Proteomes" id="UP001498398"/>
    </source>
</evidence>
<sequence>MEVSKSFPEENGGNVVFLSSDNILFYVHQKHLEFSTEGFPPSEIVHSTREPVPLPEQALILELLFQFTTPQVPPDIEEITFPHLLELAQAAEKYVVHSAIRICIMKMKEFLPQHPDDIFKFALEHNHDTVIYAIAPRFVARPFAEMVSIVPSHLYIPWGMYREQWLEVSQLLWGPSLNQLNFNKNTNAMELWIKRITKVADEIHKDPTLIQQFSDLVSLERDKLSEREYEFRNWREMLIEKIAEMRGFKSFVEDHRRQRSE</sequence>
<organism evidence="1 2">
    <name type="scientific">Marasmiellus scandens</name>
    <dbReference type="NCBI Taxonomy" id="2682957"/>
    <lineage>
        <taxon>Eukaryota</taxon>
        <taxon>Fungi</taxon>
        <taxon>Dikarya</taxon>
        <taxon>Basidiomycota</taxon>
        <taxon>Agaricomycotina</taxon>
        <taxon>Agaricomycetes</taxon>
        <taxon>Agaricomycetidae</taxon>
        <taxon>Agaricales</taxon>
        <taxon>Marasmiineae</taxon>
        <taxon>Omphalotaceae</taxon>
        <taxon>Marasmiellus</taxon>
    </lineage>
</organism>
<comment type="caution">
    <text evidence="1">The sequence shown here is derived from an EMBL/GenBank/DDBJ whole genome shotgun (WGS) entry which is preliminary data.</text>
</comment>
<dbReference type="Proteomes" id="UP001498398">
    <property type="component" value="Unassembled WGS sequence"/>
</dbReference>
<dbReference type="EMBL" id="JBANRG010000001">
    <property type="protein sequence ID" value="KAK7472051.1"/>
    <property type="molecule type" value="Genomic_DNA"/>
</dbReference>
<keyword evidence="2" id="KW-1185">Reference proteome</keyword>
<proteinExistence type="predicted"/>
<reference evidence="1 2" key="1">
    <citation type="submission" date="2024-01" db="EMBL/GenBank/DDBJ databases">
        <title>A draft genome for the cacao thread blight pathogen Marasmiellus scandens.</title>
        <authorList>
            <person name="Baruah I.K."/>
            <person name="Leung J."/>
            <person name="Bukari Y."/>
            <person name="Amoako-Attah I."/>
            <person name="Meinhardt L.W."/>
            <person name="Bailey B.A."/>
            <person name="Cohen S.P."/>
        </authorList>
    </citation>
    <scope>NUCLEOTIDE SEQUENCE [LARGE SCALE GENOMIC DNA]</scope>
    <source>
        <strain evidence="1 2">GH-19</strain>
    </source>
</reference>
<name>A0ABR1K9B9_9AGAR</name>
<accession>A0ABR1K9B9</accession>
<protein>
    <recommendedName>
        <fullName evidence="3">BTB domain-containing protein</fullName>
    </recommendedName>
</protein>